<protein>
    <submittedName>
        <fullName evidence="1">Uncharacterized protein</fullName>
    </submittedName>
</protein>
<name>W0V6Y3_9BURK</name>
<gene>
    <name evidence="1" type="ORF">GJA_2477</name>
</gene>
<proteinExistence type="predicted"/>
<evidence type="ECO:0000313" key="2">
    <source>
        <dbReference type="Proteomes" id="UP000027604"/>
    </source>
</evidence>
<evidence type="ECO:0000313" key="1">
    <source>
        <dbReference type="EMBL" id="CDG83108.1"/>
    </source>
</evidence>
<reference evidence="1 2" key="1">
    <citation type="journal article" date="2015" name="Genome Announc.">
        <title>Genome Sequence of Mushroom Soft-Rot Pathogen Janthinobacterium agaricidamnosum.</title>
        <authorList>
            <person name="Graupner K."/>
            <person name="Lackner G."/>
            <person name="Hertweck C."/>
        </authorList>
    </citation>
    <scope>NUCLEOTIDE SEQUENCE [LARGE SCALE GENOMIC DNA]</scope>
    <source>
        <strain evidence="2">NBRC 102515 / DSM 9628</strain>
    </source>
</reference>
<sequence length="47" mass="5473">MKAAARAKSHARRPLSDFIIYCQTLLFVHNCYSFFIKKTSLKSRIPL</sequence>
<dbReference type="EMBL" id="HG322949">
    <property type="protein sequence ID" value="CDG83108.1"/>
    <property type="molecule type" value="Genomic_DNA"/>
</dbReference>
<dbReference type="HOGENOM" id="CLU_3169042_0_0_4"/>
<accession>W0V6Y3</accession>
<keyword evidence="2" id="KW-1185">Reference proteome</keyword>
<dbReference type="KEGG" id="jag:GJA_2477"/>
<dbReference type="AlphaFoldDB" id="W0V6Y3"/>
<organism evidence="1 2">
    <name type="scientific">Janthinobacterium agaricidamnosum NBRC 102515 = DSM 9628</name>
    <dbReference type="NCBI Taxonomy" id="1349767"/>
    <lineage>
        <taxon>Bacteria</taxon>
        <taxon>Pseudomonadati</taxon>
        <taxon>Pseudomonadota</taxon>
        <taxon>Betaproteobacteria</taxon>
        <taxon>Burkholderiales</taxon>
        <taxon>Oxalobacteraceae</taxon>
        <taxon>Janthinobacterium</taxon>
    </lineage>
</organism>
<dbReference type="Proteomes" id="UP000027604">
    <property type="component" value="Chromosome I"/>
</dbReference>